<dbReference type="Gene3D" id="3.40.50.720">
    <property type="entry name" value="NAD(P)-binding Rossmann-like Domain"/>
    <property type="match status" value="2"/>
</dbReference>
<dbReference type="Proteomes" id="UP000198979">
    <property type="component" value="Unassembled WGS sequence"/>
</dbReference>
<keyword evidence="13" id="KW-1185">Reference proteome</keyword>
<dbReference type="InterPro" id="IPR008927">
    <property type="entry name" value="6-PGluconate_DH-like_C_sf"/>
</dbReference>
<dbReference type="Pfam" id="PF03720">
    <property type="entry name" value="UDPG_MGDP_dh_C"/>
    <property type="match status" value="1"/>
</dbReference>
<evidence type="ECO:0000256" key="8">
    <source>
        <dbReference type="PIRSR" id="PIRSR500134-1"/>
    </source>
</evidence>
<feature type="binding site" evidence="9">
    <location>
        <position position="201"/>
    </location>
    <ligand>
        <name>substrate</name>
    </ligand>
</feature>
<comment type="pathway">
    <text evidence="1">Nucleotide-sugar biosynthesis; UDP-alpha-D-glucuronate biosynthesis; UDP-alpha-D-glucuronate from UDP-alpha-D-glucose: step 1/1.</text>
</comment>
<feature type="binding site" evidence="10">
    <location>
        <position position="260"/>
    </location>
    <ligand>
        <name>NAD(+)</name>
        <dbReference type="ChEBI" id="CHEBI:57540"/>
    </ligand>
</feature>
<organism evidence="12 13">
    <name type="scientific">Anoxybacillus pushchinoensis</name>
    <dbReference type="NCBI Taxonomy" id="150248"/>
    <lineage>
        <taxon>Bacteria</taxon>
        <taxon>Bacillati</taxon>
        <taxon>Bacillota</taxon>
        <taxon>Bacilli</taxon>
        <taxon>Bacillales</taxon>
        <taxon>Anoxybacillaceae</taxon>
        <taxon>Anoxybacillus</taxon>
    </lineage>
</organism>
<evidence type="ECO:0000256" key="1">
    <source>
        <dbReference type="ARBA" id="ARBA00004701"/>
    </source>
</evidence>
<feature type="binding site" evidence="10">
    <location>
        <position position="30"/>
    </location>
    <ligand>
        <name>NAD(+)</name>
        <dbReference type="ChEBI" id="CHEBI:57540"/>
    </ligand>
</feature>
<dbReference type="GO" id="GO:0000271">
    <property type="term" value="P:polysaccharide biosynthetic process"/>
    <property type="evidence" value="ECO:0007669"/>
    <property type="project" value="InterPro"/>
</dbReference>
<dbReference type="GO" id="GO:0003979">
    <property type="term" value="F:UDP-glucose 6-dehydrogenase activity"/>
    <property type="evidence" value="ECO:0007669"/>
    <property type="project" value="UniProtKB-EC"/>
</dbReference>
<feature type="binding site" evidence="9">
    <location>
        <begin position="246"/>
        <end position="250"/>
    </location>
    <ligand>
        <name>substrate</name>
    </ligand>
</feature>
<feature type="binding site" evidence="10">
    <location>
        <position position="84"/>
    </location>
    <ligand>
        <name>NAD(+)</name>
        <dbReference type="ChEBI" id="CHEBI:57540"/>
    </ligand>
</feature>
<dbReference type="SMART" id="SM00984">
    <property type="entry name" value="UDPG_MGDP_dh_C"/>
    <property type="match status" value="1"/>
</dbReference>
<dbReference type="NCBIfam" id="TIGR03026">
    <property type="entry name" value="NDP-sugDHase"/>
    <property type="match status" value="1"/>
</dbReference>
<feature type="binding site" evidence="10">
    <location>
        <position position="324"/>
    </location>
    <ligand>
        <name>NAD(+)</name>
        <dbReference type="ChEBI" id="CHEBI:57540"/>
    </ligand>
</feature>
<dbReference type="SUPFAM" id="SSF51735">
    <property type="entry name" value="NAD(P)-binding Rossmann-fold domains"/>
    <property type="match status" value="1"/>
</dbReference>
<dbReference type="InterPro" id="IPR014027">
    <property type="entry name" value="UDP-Glc/GDP-Man_DH_C"/>
</dbReference>
<dbReference type="STRING" id="150248.SAMN05216169_101257"/>
<gene>
    <name evidence="12" type="ORF">SAMN05216169_101257</name>
</gene>
<dbReference type="GO" id="GO:0006065">
    <property type="term" value="P:UDP-glucuronate biosynthetic process"/>
    <property type="evidence" value="ECO:0007669"/>
    <property type="project" value="UniProtKB-UniPathway"/>
</dbReference>
<keyword evidence="5 7" id="KW-0520">NAD</keyword>
<accession>A0A1I0T2Z0</accession>
<feature type="active site" description="Nucleophile" evidence="8">
    <location>
        <position position="257"/>
    </location>
</feature>
<dbReference type="InterPro" id="IPR017476">
    <property type="entry name" value="UDP-Glc/GDP-Man"/>
</dbReference>
<feature type="binding site" evidence="10">
    <location>
        <position position="150"/>
    </location>
    <ligand>
        <name>NAD(+)</name>
        <dbReference type="ChEBI" id="CHEBI:57540"/>
    </ligand>
</feature>
<name>A0A1I0T2Z0_9BACL</name>
<evidence type="ECO:0000313" key="12">
    <source>
        <dbReference type="EMBL" id="SFA45993.1"/>
    </source>
</evidence>
<feature type="binding site" evidence="9">
    <location>
        <begin position="147"/>
        <end position="150"/>
    </location>
    <ligand>
        <name>substrate</name>
    </ligand>
</feature>
<feature type="binding site" evidence="9">
    <location>
        <position position="317"/>
    </location>
    <ligand>
        <name>substrate</name>
    </ligand>
</feature>
<reference evidence="13" key="1">
    <citation type="submission" date="2016-10" db="EMBL/GenBank/DDBJ databases">
        <authorList>
            <person name="Varghese N."/>
            <person name="Submissions S."/>
        </authorList>
    </citation>
    <scope>NUCLEOTIDE SEQUENCE [LARGE SCALE GENOMIC DNA]</scope>
    <source>
        <strain evidence="13">K1</strain>
    </source>
</reference>
<comment type="catalytic activity">
    <reaction evidence="6 7">
        <text>UDP-alpha-D-glucose + 2 NAD(+) + H2O = UDP-alpha-D-glucuronate + 2 NADH + 3 H(+)</text>
        <dbReference type="Rhea" id="RHEA:23596"/>
        <dbReference type="ChEBI" id="CHEBI:15377"/>
        <dbReference type="ChEBI" id="CHEBI:15378"/>
        <dbReference type="ChEBI" id="CHEBI:57540"/>
        <dbReference type="ChEBI" id="CHEBI:57945"/>
        <dbReference type="ChEBI" id="CHEBI:58052"/>
        <dbReference type="ChEBI" id="CHEBI:58885"/>
        <dbReference type="EC" id="1.1.1.22"/>
    </reaction>
</comment>
<feature type="binding site" evidence="9">
    <location>
        <position position="254"/>
    </location>
    <ligand>
        <name>substrate</name>
    </ligand>
</feature>
<evidence type="ECO:0000256" key="3">
    <source>
        <dbReference type="ARBA" id="ARBA00012954"/>
    </source>
</evidence>
<feature type="domain" description="UDP-glucose/GDP-mannose dehydrogenase C-terminal" evidence="11">
    <location>
        <begin position="310"/>
        <end position="408"/>
    </location>
</feature>
<dbReference type="AlphaFoldDB" id="A0A1I0T2Z0"/>
<dbReference type="InterPro" id="IPR001732">
    <property type="entry name" value="UDP-Glc/GDP-Man_DH_N"/>
</dbReference>
<evidence type="ECO:0000256" key="4">
    <source>
        <dbReference type="ARBA" id="ARBA00023002"/>
    </source>
</evidence>
<evidence type="ECO:0000256" key="5">
    <source>
        <dbReference type="ARBA" id="ARBA00023027"/>
    </source>
</evidence>
<dbReference type="EC" id="1.1.1.22" evidence="3 7"/>
<dbReference type="InterPro" id="IPR028357">
    <property type="entry name" value="UDPglc_DH_bac"/>
</dbReference>
<dbReference type="Pfam" id="PF00984">
    <property type="entry name" value="UDPG_MGDP_dh"/>
    <property type="match status" value="1"/>
</dbReference>
<dbReference type="InterPro" id="IPR036220">
    <property type="entry name" value="UDP-Glc/GDP-Man_DH_C_sf"/>
</dbReference>
<dbReference type="InterPro" id="IPR036291">
    <property type="entry name" value="NAD(P)-bd_dom_sf"/>
</dbReference>
<dbReference type="Pfam" id="PF03721">
    <property type="entry name" value="UDPG_MGDP_dh_N"/>
    <property type="match status" value="1"/>
</dbReference>
<proteinExistence type="inferred from homology"/>
<dbReference type="EMBL" id="FOJQ01000012">
    <property type="protein sequence ID" value="SFA45993.1"/>
    <property type="molecule type" value="Genomic_DNA"/>
</dbReference>
<dbReference type="SUPFAM" id="SSF48179">
    <property type="entry name" value="6-phosphogluconate dehydrogenase C-terminal domain-like"/>
    <property type="match status" value="1"/>
</dbReference>
<evidence type="ECO:0000256" key="9">
    <source>
        <dbReference type="PIRSR" id="PIRSR500134-2"/>
    </source>
</evidence>
<evidence type="ECO:0000256" key="10">
    <source>
        <dbReference type="PIRSR" id="PIRSR500134-3"/>
    </source>
</evidence>
<comment type="similarity">
    <text evidence="2 7">Belongs to the UDP-glucose/GDP-mannose dehydrogenase family.</text>
</comment>
<evidence type="ECO:0000256" key="6">
    <source>
        <dbReference type="ARBA" id="ARBA00047473"/>
    </source>
</evidence>
<protein>
    <recommendedName>
        <fullName evidence="3 7">UDP-glucose 6-dehydrogenase</fullName>
        <ecNumber evidence="3 7">1.1.1.22</ecNumber>
    </recommendedName>
</protein>
<dbReference type="PIRSF" id="PIRSF500134">
    <property type="entry name" value="UDPglc_DH_bac"/>
    <property type="match status" value="1"/>
</dbReference>
<dbReference type="PANTHER" id="PTHR43750:SF3">
    <property type="entry name" value="UDP-GLUCOSE 6-DEHYDROGENASE TUAD"/>
    <property type="match status" value="1"/>
</dbReference>
<evidence type="ECO:0000256" key="7">
    <source>
        <dbReference type="PIRNR" id="PIRNR000124"/>
    </source>
</evidence>
<dbReference type="PIRSF" id="PIRSF000124">
    <property type="entry name" value="UDPglc_GDPman_dh"/>
    <property type="match status" value="1"/>
</dbReference>
<dbReference type="GO" id="GO:0051287">
    <property type="term" value="F:NAD binding"/>
    <property type="evidence" value="ECO:0007669"/>
    <property type="project" value="InterPro"/>
</dbReference>
<dbReference type="InterPro" id="IPR014026">
    <property type="entry name" value="UDP-Glc/GDP-Man_DH_dimer"/>
</dbReference>
<evidence type="ECO:0000256" key="2">
    <source>
        <dbReference type="ARBA" id="ARBA00006601"/>
    </source>
</evidence>
<dbReference type="OrthoDB" id="9803238at2"/>
<evidence type="ECO:0000313" key="13">
    <source>
        <dbReference type="Proteomes" id="UP000198979"/>
    </source>
</evidence>
<dbReference type="Gene3D" id="1.20.5.100">
    <property type="entry name" value="Cytochrome c1, transmembrane anchor, C-terminal"/>
    <property type="match status" value="1"/>
</dbReference>
<dbReference type="UniPathway" id="UPA00038">
    <property type="reaction ID" value="UER00491"/>
</dbReference>
<evidence type="ECO:0000259" key="11">
    <source>
        <dbReference type="SMART" id="SM00984"/>
    </source>
</evidence>
<sequence length="424" mass="46614">MNVLIIGAGYVGLTTAAVIAKLGHTVHCVDENEQKIAALTRGDVPIYEPGLAELLTDHKSRLFFHRDGQKHIHEADVIFICVGTPPDNNGKSDVSYVNRAVAALLPHLHDQQTLVIKSTVPIGTNERIYERLTKEGKNVRVVSNPEFLREGSAIFDSLYPDRIVVGLRDDDDRSLSVMQTLYARIHAPYVVTSLSGAEMIKYAANAFLAMKISFINEMARLCEAYDVDVAHVAKGIGLDGRIGPHFLQAGIGYGGSCFPKDVAALQQMAYEKAVRPYMIEATKTINDTQFYWYVQKIKRTLGTLSDKRIAVLGIAFKPNTDDIRESPAVSLIKALHNLGAHVVAHDPKAVLPNGMDIKQTKTIDEALQQADAVIVATDWDAYKQLNWEQVRQTMSGNVVVDGRNSLPRNDIIQAGLTYVGVGRG</sequence>
<dbReference type="PANTHER" id="PTHR43750">
    <property type="entry name" value="UDP-GLUCOSE 6-DEHYDROGENASE TUAD"/>
    <property type="match status" value="1"/>
</dbReference>
<feature type="binding site" evidence="10">
    <location>
        <position position="119"/>
    </location>
    <ligand>
        <name>NAD(+)</name>
        <dbReference type="ChEBI" id="CHEBI:57540"/>
    </ligand>
</feature>
<feature type="binding site" evidence="10">
    <location>
        <position position="35"/>
    </location>
    <ligand>
        <name>NAD(+)</name>
        <dbReference type="ChEBI" id="CHEBI:57540"/>
    </ligand>
</feature>
<dbReference type="SUPFAM" id="SSF52413">
    <property type="entry name" value="UDP-glucose/GDP-mannose dehydrogenase C-terminal domain"/>
    <property type="match status" value="1"/>
</dbReference>
<keyword evidence="4 7" id="KW-0560">Oxidoreductase</keyword>